<gene>
    <name evidence="1" type="ORF">QFC21_002693</name>
</gene>
<dbReference type="Proteomes" id="UP001227268">
    <property type="component" value="Unassembled WGS sequence"/>
</dbReference>
<name>A0ACC2VV05_9TREE</name>
<evidence type="ECO:0000313" key="1">
    <source>
        <dbReference type="EMBL" id="KAJ9103270.1"/>
    </source>
</evidence>
<accession>A0ACC2VV05</accession>
<evidence type="ECO:0000313" key="2">
    <source>
        <dbReference type="Proteomes" id="UP001227268"/>
    </source>
</evidence>
<reference evidence="1" key="1">
    <citation type="submission" date="2023-04" db="EMBL/GenBank/DDBJ databases">
        <title>Draft Genome sequencing of Naganishia species isolated from polar environments using Oxford Nanopore Technology.</title>
        <authorList>
            <person name="Leo P."/>
            <person name="Venkateswaran K."/>
        </authorList>
    </citation>
    <scope>NUCLEOTIDE SEQUENCE</scope>
    <source>
        <strain evidence="1">MNA-CCFEE 5423</strain>
    </source>
</reference>
<keyword evidence="2" id="KW-1185">Reference proteome</keyword>
<comment type="caution">
    <text evidence="1">The sequence shown here is derived from an EMBL/GenBank/DDBJ whole genome shotgun (WGS) entry which is preliminary data.</text>
</comment>
<proteinExistence type="predicted"/>
<sequence>MALNLPDPVNGHDTTLDSATTPAATTGGGSAALLANIIYPSREIRSIIDKTAVHIAKSPLPQQLEDKIREHQKNDPKFSFLRDSDPFNRYYRYMIERVKEEGEEVVAQGAAVGVTGTAGVEPGDERAKDQAEKEREEIKQREQRRALEKLKEPEQWEFAVEVPNVTQADLDILRLTALFVARRGRAFLTALSVKEGRNPQFDFLRPTHSLFGYFNRTVEAYLRIISPPVTTLERLAKESDDKWSVLSRARNRAAWEKVAQDKEAKRKAEKEEEAMAFASIDWDDFAVVQTIEFTSTDQTIDLPPPTTVQAMQMLNLNERRMAAMIVEENVQKAQQEEEQAPQQDDDVDMQEESEDEETREQRKKEQAELDRARAIQAKALGQAGMKIKKDYVPRSRKTAGVATTICPYCKQAIPETEISEHIRIELLDPKWKEQKQLLDQKKTQAAQLFQNADVSGSLKQLASARTDLFGTAEDEERRKKQEEEDRAARRAKETIVYDGHLASKTRTLDSYQKNFNLDGQIEAIHKKNQLLPRDAANTVGPQLGTPGPAAIPPVLAAGAATPGGSTAFSGSIISAGPSAPSAPAAMLPQYNGAGGYMPYPDQPQFDPSMFGMPSMPAQGTPSMMMGTPGAMGLPPRPIDGAGTTGIHPSRLAAMGGTGAASPMGMPPAMGSPMGMPPQLAGQTRPFEADGQSGQGDAKRPRIEKLPGGQFYPVSRAWSVPLFLLIPFDPHQESDWIRMHPDPITVSVRLPSIPDKPEWKLNGAIIEIPDMPVTYMVSTLRDRIVKIVDAPLPMSKMQLAYGNLNLKNQATLAATNLDDGDLIVLSMKDAKKR</sequence>
<dbReference type="EMBL" id="JASBWT010000007">
    <property type="protein sequence ID" value="KAJ9103270.1"/>
    <property type="molecule type" value="Genomic_DNA"/>
</dbReference>
<organism evidence="1 2">
    <name type="scientific">Naganishia friedmannii</name>
    <dbReference type="NCBI Taxonomy" id="89922"/>
    <lineage>
        <taxon>Eukaryota</taxon>
        <taxon>Fungi</taxon>
        <taxon>Dikarya</taxon>
        <taxon>Basidiomycota</taxon>
        <taxon>Agaricomycotina</taxon>
        <taxon>Tremellomycetes</taxon>
        <taxon>Filobasidiales</taxon>
        <taxon>Filobasidiaceae</taxon>
        <taxon>Naganishia</taxon>
    </lineage>
</organism>
<protein>
    <submittedName>
        <fullName evidence="1">Uncharacterized protein</fullName>
    </submittedName>
</protein>